<dbReference type="Pfam" id="PF09365">
    <property type="entry name" value="DUF2461"/>
    <property type="match status" value="1"/>
</dbReference>
<dbReference type="PANTHER" id="PTHR36452">
    <property type="entry name" value="CHROMOSOME 12, WHOLE GENOME SHOTGUN SEQUENCE"/>
    <property type="match status" value="1"/>
</dbReference>
<dbReference type="InterPro" id="IPR012808">
    <property type="entry name" value="CHP02453"/>
</dbReference>
<dbReference type="InterPro" id="IPR015996">
    <property type="entry name" value="UCP028451"/>
</dbReference>
<dbReference type="RefSeq" id="WP_073519494.1">
    <property type="nucleotide sequence ID" value="NZ_JASVWJ010000020.1"/>
</dbReference>
<dbReference type="AlphaFoldDB" id="A0AAW7CWI4"/>
<dbReference type="EMBL" id="JASVWL010000020">
    <property type="protein sequence ID" value="MDL5356464.1"/>
    <property type="molecule type" value="Genomic_DNA"/>
</dbReference>
<dbReference type="PIRSF" id="PIRSF028451">
    <property type="entry name" value="UCP028451"/>
    <property type="match status" value="1"/>
</dbReference>
<evidence type="ECO:0000313" key="1">
    <source>
        <dbReference type="EMBL" id="MDL5356464.1"/>
    </source>
</evidence>
<organism evidence="1 2">
    <name type="scientific">Proteus faecis</name>
    <dbReference type="NCBI Taxonomy" id="2050967"/>
    <lineage>
        <taxon>Bacteria</taxon>
        <taxon>Pseudomonadati</taxon>
        <taxon>Pseudomonadota</taxon>
        <taxon>Gammaproteobacteria</taxon>
        <taxon>Enterobacterales</taxon>
        <taxon>Morganellaceae</taxon>
        <taxon>Proteus</taxon>
    </lineage>
</organism>
<dbReference type="NCBIfam" id="TIGR02453">
    <property type="entry name" value="TIGR02453 family protein"/>
    <property type="match status" value="1"/>
</dbReference>
<sequence>MDITTAPHCQFSRESISFLSEVKRQNSKEWFDKNKSIYKSCLLEPFQKLVKELTPTMQSIDPHIEVSPTIGKTISRIYQDIRFSKDKSRFRNRMWLTFKRDKKFWIDSPVYFFEIRPDSFYYGLGYYSATRATMDRVRENIICRKNEFRNATDHLLPAFELVGETYKRRLKPEQPADIATWYNRKSFSVIKENYDIIELFEPKLVSTLAHSFIQLAPLYTFLIHIEEGGDSN</sequence>
<gene>
    <name evidence="1" type="ORF">QSH02_16695</name>
</gene>
<name>A0AAW7CWI4_9GAMM</name>
<proteinExistence type="predicted"/>
<dbReference type="GeneID" id="83614166"/>
<protein>
    <submittedName>
        <fullName evidence="1">DUF2461 domain-containing protein</fullName>
    </submittedName>
</protein>
<comment type="caution">
    <text evidence="1">The sequence shown here is derived from an EMBL/GenBank/DDBJ whole genome shotgun (WGS) entry which is preliminary data.</text>
</comment>
<reference evidence="1" key="1">
    <citation type="submission" date="2023-06" db="EMBL/GenBank/DDBJ databases">
        <title>Acute promotion of culturable opportunistic pathogens and persistent increase of antibiotic resistance following antibiotic exposure in mouse gut microbiota.</title>
        <authorList>
            <person name="Li L."/>
            <person name="Wang B."/>
            <person name="Sun Y."/>
            <person name="Wang M."/>
            <person name="Xu H."/>
        </authorList>
    </citation>
    <scope>NUCLEOTIDE SEQUENCE</scope>
    <source>
        <strain evidence="1">EPA10_1</strain>
    </source>
</reference>
<accession>A0AAW7CWI4</accession>
<evidence type="ECO:0000313" key="2">
    <source>
        <dbReference type="Proteomes" id="UP001224739"/>
    </source>
</evidence>
<dbReference type="Proteomes" id="UP001224739">
    <property type="component" value="Unassembled WGS sequence"/>
</dbReference>
<dbReference type="PANTHER" id="PTHR36452:SF1">
    <property type="entry name" value="DUF2461 DOMAIN-CONTAINING PROTEIN"/>
    <property type="match status" value="1"/>
</dbReference>